<evidence type="ECO:0000259" key="1">
    <source>
        <dbReference type="Pfam" id="PF16242"/>
    </source>
</evidence>
<dbReference type="SUPFAM" id="SSF50475">
    <property type="entry name" value="FMN-binding split barrel"/>
    <property type="match status" value="1"/>
</dbReference>
<dbReference type="RefSeq" id="WP_379765677.1">
    <property type="nucleotide sequence ID" value="NZ_JBHSMZ010000001.1"/>
</dbReference>
<protein>
    <submittedName>
        <fullName evidence="2">Pyridoxamine 5'-phosphate oxidase family protein</fullName>
    </submittedName>
</protein>
<dbReference type="EMBL" id="JBHSMZ010000001">
    <property type="protein sequence ID" value="MFC5547075.1"/>
    <property type="molecule type" value="Genomic_DNA"/>
</dbReference>
<evidence type="ECO:0000313" key="3">
    <source>
        <dbReference type="Proteomes" id="UP001596086"/>
    </source>
</evidence>
<evidence type="ECO:0000313" key="2">
    <source>
        <dbReference type="EMBL" id="MFC5547075.1"/>
    </source>
</evidence>
<dbReference type="Pfam" id="PF16242">
    <property type="entry name" value="Pyrid_ox_like"/>
    <property type="match status" value="1"/>
</dbReference>
<feature type="domain" description="General stress protein FMN-binding split barrel" evidence="1">
    <location>
        <begin position="18"/>
        <end position="165"/>
    </location>
</feature>
<gene>
    <name evidence="2" type="ORF">ACFPO9_00930</name>
</gene>
<dbReference type="InterPro" id="IPR052917">
    <property type="entry name" value="Stress-Dev_Protein"/>
</dbReference>
<organism evidence="2 3">
    <name type="scientific">Massilia aerilata</name>
    <dbReference type="NCBI Taxonomy" id="453817"/>
    <lineage>
        <taxon>Bacteria</taxon>
        <taxon>Pseudomonadati</taxon>
        <taxon>Pseudomonadota</taxon>
        <taxon>Betaproteobacteria</taxon>
        <taxon>Burkholderiales</taxon>
        <taxon>Oxalobacteraceae</taxon>
        <taxon>Telluria group</taxon>
        <taxon>Massilia</taxon>
    </lineage>
</organism>
<dbReference type="PANTHER" id="PTHR34818">
    <property type="entry name" value="PROTEIN BLI-3"/>
    <property type="match status" value="1"/>
</dbReference>
<reference evidence="3" key="1">
    <citation type="journal article" date="2019" name="Int. J. Syst. Evol. Microbiol.">
        <title>The Global Catalogue of Microorganisms (GCM) 10K type strain sequencing project: providing services to taxonomists for standard genome sequencing and annotation.</title>
        <authorList>
            <consortium name="The Broad Institute Genomics Platform"/>
            <consortium name="The Broad Institute Genome Sequencing Center for Infectious Disease"/>
            <person name="Wu L."/>
            <person name="Ma J."/>
        </authorList>
    </citation>
    <scope>NUCLEOTIDE SEQUENCE [LARGE SCALE GENOMIC DNA]</scope>
    <source>
        <strain evidence="3">CGMCC 4.5798</strain>
    </source>
</reference>
<name>A0ABW0RU80_9BURK</name>
<dbReference type="PANTHER" id="PTHR34818:SF1">
    <property type="entry name" value="PROTEIN BLI-3"/>
    <property type="match status" value="1"/>
</dbReference>
<dbReference type="InterPro" id="IPR038725">
    <property type="entry name" value="YdaG_split_barrel_FMN-bd"/>
</dbReference>
<dbReference type="Gene3D" id="2.30.110.10">
    <property type="entry name" value="Electron Transport, Fmn-binding Protein, Chain A"/>
    <property type="match status" value="1"/>
</dbReference>
<comment type="caution">
    <text evidence="2">The sequence shown here is derived from an EMBL/GenBank/DDBJ whole genome shotgun (WGS) entry which is preliminary data.</text>
</comment>
<sequence length="176" mass="20148">MEFHLHEDNPMSTHHAAEVAKLAEKVKHVRFPMFTWQDPHGHLLSQPMTQQQVDDEGGIWFYTSTLTALWECIAHRPQVNLGFADNDNSLYVSVSGTAERVVDRERIRAMWNTAVQAWFPAGPEDEHVVLIRVDPHSAEYWDSNDSKMVRIFAMAKAAITGDKPDLDSEHKTIRLE</sequence>
<proteinExistence type="predicted"/>
<dbReference type="InterPro" id="IPR012349">
    <property type="entry name" value="Split_barrel_FMN-bd"/>
</dbReference>
<accession>A0ABW0RU80</accession>
<dbReference type="Proteomes" id="UP001596086">
    <property type="component" value="Unassembled WGS sequence"/>
</dbReference>
<keyword evidence="3" id="KW-1185">Reference proteome</keyword>